<gene>
    <name evidence="2" type="ORF">I6I53_11415</name>
</gene>
<keyword evidence="1" id="KW-0472">Membrane</keyword>
<dbReference type="AlphaFoldDB" id="A0A7T9Z5W3"/>
<evidence type="ECO:0000313" key="3">
    <source>
        <dbReference type="Proteomes" id="UP000595320"/>
    </source>
</evidence>
<feature type="transmembrane region" description="Helical" evidence="1">
    <location>
        <begin position="20"/>
        <end position="41"/>
    </location>
</feature>
<dbReference type="GeneID" id="66212733"/>
<reference evidence="2 3" key="1">
    <citation type="submission" date="2021-01" db="EMBL/GenBank/DDBJ databases">
        <title>FDA dAtabase for Regulatory Grade micrObial Sequences (FDA-ARGOS): Supporting development and validation of Infectious Disease Dx tests.</title>
        <authorList>
            <person name="Sproer C."/>
            <person name="Gronow S."/>
            <person name="Severitt S."/>
            <person name="Schroder I."/>
            <person name="Tallon L."/>
            <person name="Sadzewicz L."/>
            <person name="Zhao X."/>
            <person name="Boylan J."/>
            <person name="Ott S."/>
            <person name="Bowen H."/>
            <person name="Vavikolanu K."/>
            <person name="Mehta A."/>
            <person name="Aluvathingal J."/>
            <person name="Nadendla S."/>
            <person name="Lowell S."/>
            <person name="Myers T."/>
            <person name="Yan Y."/>
            <person name="Sichtig H."/>
        </authorList>
    </citation>
    <scope>NUCLEOTIDE SEQUENCE [LARGE SCALE GENOMIC DNA]</scope>
    <source>
        <strain evidence="2 3">FDAARGOS_1096</strain>
    </source>
</reference>
<keyword evidence="1" id="KW-1133">Transmembrane helix</keyword>
<dbReference type="EMBL" id="CP068176">
    <property type="protein sequence ID" value="QQT85510.1"/>
    <property type="molecule type" value="Genomic_DNA"/>
</dbReference>
<evidence type="ECO:0000256" key="1">
    <source>
        <dbReference type="SAM" id="Phobius"/>
    </source>
</evidence>
<evidence type="ECO:0000313" key="2">
    <source>
        <dbReference type="EMBL" id="QQT85510.1"/>
    </source>
</evidence>
<dbReference type="Proteomes" id="UP000595320">
    <property type="component" value="Chromosome"/>
</dbReference>
<sequence>MFNFKIVDVIKLLNDNQGIISIAIFIITLLLGWISGIFSALQKKPKFKIDLIDGPSFCCTFNTGKECFGHDVHTTAFSLYLNISNIGSAPSSIQKIYIGYHWDLEPFSINWLKYKIGWFWLKHETVISEDFRVDIGNDNVKIFPFLTQKNSLLPMQVDKFLNIGKAVNGIVYFEQPESWGAQYPLYLNGKVKIKVKVFDVFGKSHSNKLKINLLNLEQASKFNPAFGSTHSSLARLKHE</sequence>
<proteinExistence type="predicted"/>
<accession>A0A7T9Z5W3</accession>
<keyword evidence="1" id="KW-0812">Transmembrane</keyword>
<name>A0A7T9Z5W3_9GAMM</name>
<protein>
    <submittedName>
        <fullName evidence="2">Uncharacterized protein</fullName>
    </submittedName>
</protein>
<organism evidence="2 3">
    <name type="scientific">Acinetobacter ursingii</name>
    <dbReference type="NCBI Taxonomy" id="108980"/>
    <lineage>
        <taxon>Bacteria</taxon>
        <taxon>Pseudomonadati</taxon>
        <taxon>Pseudomonadota</taxon>
        <taxon>Gammaproteobacteria</taxon>
        <taxon>Moraxellales</taxon>
        <taxon>Moraxellaceae</taxon>
        <taxon>Acinetobacter</taxon>
    </lineage>
</organism>
<dbReference type="RefSeq" id="WP_004998164.1">
    <property type="nucleotide sequence ID" value="NZ_BKGH01000064.1"/>
</dbReference>